<feature type="domain" description="ABC transmembrane type-1" evidence="8">
    <location>
        <begin position="72"/>
        <end position="287"/>
    </location>
</feature>
<evidence type="ECO:0000313" key="10">
    <source>
        <dbReference type="Proteomes" id="UP000779049"/>
    </source>
</evidence>
<keyword evidence="5 7" id="KW-1133">Transmembrane helix</keyword>
<comment type="caution">
    <text evidence="9">The sequence shown here is derived from an EMBL/GenBank/DDBJ whole genome shotgun (WGS) entry which is preliminary data.</text>
</comment>
<feature type="transmembrane region" description="Helical" evidence="7">
    <location>
        <begin position="110"/>
        <end position="131"/>
    </location>
</feature>
<gene>
    <name evidence="9" type="ORF">FLB61_10100</name>
</gene>
<dbReference type="PANTHER" id="PTHR30193">
    <property type="entry name" value="ABC TRANSPORTER PERMEASE PROTEIN"/>
    <property type="match status" value="1"/>
</dbReference>
<evidence type="ECO:0000313" key="9">
    <source>
        <dbReference type="EMBL" id="MBY0759431.1"/>
    </source>
</evidence>
<evidence type="ECO:0000256" key="6">
    <source>
        <dbReference type="ARBA" id="ARBA00023136"/>
    </source>
</evidence>
<feature type="transmembrane region" description="Helical" evidence="7">
    <location>
        <begin position="266"/>
        <end position="286"/>
    </location>
</feature>
<organism evidence="9 10">
    <name type="scientific">Sellimonas caecigallum</name>
    <dbReference type="NCBI Taxonomy" id="2592333"/>
    <lineage>
        <taxon>Bacteria</taxon>
        <taxon>Bacillati</taxon>
        <taxon>Bacillota</taxon>
        <taxon>Clostridia</taxon>
        <taxon>Lachnospirales</taxon>
        <taxon>Lachnospiraceae</taxon>
        <taxon>Sellimonas</taxon>
    </lineage>
</organism>
<evidence type="ECO:0000256" key="5">
    <source>
        <dbReference type="ARBA" id="ARBA00022989"/>
    </source>
</evidence>
<evidence type="ECO:0000256" key="4">
    <source>
        <dbReference type="ARBA" id="ARBA00022692"/>
    </source>
</evidence>
<keyword evidence="3" id="KW-1003">Cell membrane</keyword>
<dbReference type="SUPFAM" id="SSF161098">
    <property type="entry name" value="MetI-like"/>
    <property type="match status" value="1"/>
</dbReference>
<dbReference type="InterPro" id="IPR051393">
    <property type="entry name" value="ABC_transporter_permease"/>
</dbReference>
<name>A0ABS7L8K0_9FIRM</name>
<evidence type="ECO:0000256" key="3">
    <source>
        <dbReference type="ARBA" id="ARBA00022475"/>
    </source>
</evidence>
<dbReference type="InterPro" id="IPR035906">
    <property type="entry name" value="MetI-like_sf"/>
</dbReference>
<dbReference type="Pfam" id="PF00528">
    <property type="entry name" value="BPD_transp_1"/>
    <property type="match status" value="1"/>
</dbReference>
<evidence type="ECO:0000256" key="1">
    <source>
        <dbReference type="ARBA" id="ARBA00004651"/>
    </source>
</evidence>
<evidence type="ECO:0000259" key="8">
    <source>
        <dbReference type="PROSITE" id="PS50928"/>
    </source>
</evidence>
<dbReference type="Proteomes" id="UP000779049">
    <property type="component" value="Unassembled WGS sequence"/>
</dbReference>
<reference evidence="9 10" key="1">
    <citation type="journal article" date="2020" name="New Microbes New Infect">
        <title>Sellimonas caecigallum sp. nov., description and genome sequence of a new member of the Sellimonas genus isolated from the cecum of feral chicken.</title>
        <authorList>
            <person name="Wongkuna S."/>
            <person name="Ghimire S."/>
            <person name="Antony L."/>
            <person name="Chankhamhaengdecha S."/>
            <person name="Janvilisri T."/>
            <person name="Scaria J."/>
        </authorList>
    </citation>
    <scope>NUCLEOTIDE SEQUENCE [LARGE SCALE GENOMIC DNA]</scope>
    <source>
        <strain evidence="9 10">SW451</strain>
    </source>
</reference>
<feature type="transmembrane region" description="Helical" evidence="7">
    <location>
        <begin position="76"/>
        <end position="98"/>
    </location>
</feature>
<dbReference type="PANTHER" id="PTHR30193:SF37">
    <property type="entry name" value="INNER MEMBRANE ABC TRANSPORTER PERMEASE PROTEIN YCJO"/>
    <property type="match status" value="1"/>
</dbReference>
<protein>
    <submittedName>
        <fullName evidence="9">Sugar ABC transporter permease</fullName>
    </submittedName>
</protein>
<dbReference type="EMBL" id="VIRV01000016">
    <property type="protein sequence ID" value="MBY0759431.1"/>
    <property type="molecule type" value="Genomic_DNA"/>
</dbReference>
<feature type="transmembrane region" description="Helical" evidence="7">
    <location>
        <begin position="12"/>
        <end position="36"/>
    </location>
</feature>
<keyword evidence="6 7" id="KW-0472">Membrane</keyword>
<proteinExistence type="inferred from homology"/>
<comment type="similarity">
    <text evidence="7">Belongs to the binding-protein-dependent transport system permease family.</text>
</comment>
<dbReference type="PROSITE" id="PS50928">
    <property type="entry name" value="ABC_TM1"/>
    <property type="match status" value="1"/>
</dbReference>
<evidence type="ECO:0000256" key="7">
    <source>
        <dbReference type="RuleBase" id="RU363032"/>
    </source>
</evidence>
<keyword evidence="4 7" id="KW-0812">Transmembrane</keyword>
<keyword evidence="2 7" id="KW-0813">Transport</keyword>
<dbReference type="CDD" id="cd06261">
    <property type="entry name" value="TM_PBP2"/>
    <property type="match status" value="1"/>
</dbReference>
<evidence type="ECO:0000256" key="2">
    <source>
        <dbReference type="ARBA" id="ARBA00022448"/>
    </source>
</evidence>
<feature type="transmembrane region" description="Helical" evidence="7">
    <location>
        <begin position="151"/>
        <end position="170"/>
    </location>
</feature>
<comment type="subcellular location">
    <subcellularLocation>
        <location evidence="1 7">Cell membrane</location>
        <topology evidence="1 7">Multi-pass membrane protein</topology>
    </subcellularLocation>
</comment>
<keyword evidence="10" id="KW-1185">Reference proteome</keyword>
<dbReference type="InterPro" id="IPR000515">
    <property type="entry name" value="MetI-like"/>
</dbReference>
<dbReference type="Gene3D" id="1.10.3720.10">
    <property type="entry name" value="MetI-like"/>
    <property type="match status" value="1"/>
</dbReference>
<dbReference type="RefSeq" id="WP_087200525.1">
    <property type="nucleotide sequence ID" value="NZ_CP173660.1"/>
</dbReference>
<sequence length="297" mass="33675">MNRKTSKSWFRLASNGWAFVLPSIVLFLWLVLWPMISAFLMSLQKGKGTVTEFAGLDNYIRLFHDPVFISSTINTITYFIIQVPIMLILALIISSILNNPRLRFRGFFRTAIFVPCVTSLVAYSLLFKSMFAPDGIINQVLMAMHIISEPIPWLLETFWAKVVIIFAITWRWTGYNMIFYLSSMQNIDKGVYEAAEIDGAGAWHKFWYITVPLLKPVILLTAIQSTTGTLQLFDEVVNITSGGPANSTMTISQYIYNLSFKYAPDFGYASTVSYAIFIMVAVLSLIQMKVSGDRNDK</sequence>
<accession>A0ABS7L8K0</accession>